<dbReference type="SUPFAM" id="SSF89957">
    <property type="entry name" value="MTH1187/YkoF-like"/>
    <property type="match status" value="1"/>
</dbReference>
<dbReference type="NCBIfam" id="TIGR00106">
    <property type="entry name" value="MTH1187 family thiamine-binding protein"/>
    <property type="match status" value="1"/>
</dbReference>
<dbReference type="PANTHER" id="PTHR33777:SF1">
    <property type="entry name" value="UPF0045 PROTEIN ECM15"/>
    <property type="match status" value="1"/>
</dbReference>
<comment type="similarity">
    <text evidence="1">Belongs to the UPF0045 family.</text>
</comment>
<proteinExistence type="inferred from homology"/>
<dbReference type="AlphaFoldDB" id="A0A7V4U2K1"/>
<dbReference type="Proteomes" id="UP000885779">
    <property type="component" value="Unassembled WGS sequence"/>
</dbReference>
<dbReference type="InterPro" id="IPR029756">
    <property type="entry name" value="MTH1187/YkoF-like"/>
</dbReference>
<protein>
    <submittedName>
        <fullName evidence="3">MTH1187 family thiamine-binding protein</fullName>
    </submittedName>
</protein>
<evidence type="ECO:0000313" key="3">
    <source>
        <dbReference type="EMBL" id="HGY56768.1"/>
    </source>
</evidence>
<gene>
    <name evidence="3" type="ORF">ENK44_13765</name>
</gene>
<evidence type="ECO:0000256" key="1">
    <source>
        <dbReference type="ARBA" id="ARBA00010272"/>
    </source>
</evidence>
<dbReference type="Pfam" id="PF01910">
    <property type="entry name" value="Thiamine_BP"/>
    <property type="match status" value="1"/>
</dbReference>
<sequence length="103" mass="11611">MVLVEFSMFPTDKGESVSQYVAQLIDIIDSSGITYKLTPMGTIMEGSWDEVFGVIGRCFKKLESQSNRITTIIKVDYRRGSASRMKSKVEKIQNLLGREIQKG</sequence>
<organism evidence="3">
    <name type="scientific">Caldithrix abyssi</name>
    <dbReference type="NCBI Taxonomy" id="187145"/>
    <lineage>
        <taxon>Bacteria</taxon>
        <taxon>Pseudomonadati</taxon>
        <taxon>Calditrichota</taxon>
        <taxon>Calditrichia</taxon>
        <taxon>Calditrichales</taxon>
        <taxon>Calditrichaceae</taxon>
        <taxon>Caldithrix</taxon>
    </lineage>
</organism>
<comment type="caution">
    <text evidence="3">The sequence shown here is derived from an EMBL/GenBank/DDBJ whole genome shotgun (WGS) entry which is preliminary data.</text>
</comment>
<name>A0A7V4U2K1_CALAY</name>
<dbReference type="InterPro" id="IPR051614">
    <property type="entry name" value="UPF0045_domain"/>
</dbReference>
<dbReference type="GO" id="GO:0005829">
    <property type="term" value="C:cytosol"/>
    <property type="evidence" value="ECO:0007669"/>
    <property type="project" value="TreeGrafter"/>
</dbReference>
<feature type="domain" description="Thiamine-binding protein" evidence="2">
    <location>
        <begin position="4"/>
        <end position="92"/>
    </location>
</feature>
<evidence type="ECO:0000259" key="2">
    <source>
        <dbReference type="Pfam" id="PF01910"/>
    </source>
</evidence>
<dbReference type="EMBL" id="DRQG01000130">
    <property type="protein sequence ID" value="HGY56768.1"/>
    <property type="molecule type" value="Genomic_DNA"/>
</dbReference>
<accession>A0A7V4U2K1</accession>
<reference evidence="3" key="1">
    <citation type="journal article" date="2020" name="mSystems">
        <title>Genome- and Community-Level Interaction Insights into Carbon Utilization and Element Cycling Functions of Hydrothermarchaeota in Hydrothermal Sediment.</title>
        <authorList>
            <person name="Zhou Z."/>
            <person name="Liu Y."/>
            <person name="Xu W."/>
            <person name="Pan J."/>
            <person name="Luo Z.H."/>
            <person name="Li M."/>
        </authorList>
    </citation>
    <scope>NUCLEOTIDE SEQUENCE [LARGE SCALE GENOMIC DNA]</scope>
    <source>
        <strain evidence="3">HyVt-577</strain>
    </source>
</reference>
<dbReference type="PANTHER" id="PTHR33777">
    <property type="entry name" value="UPF0045 PROTEIN ECM15"/>
    <property type="match status" value="1"/>
</dbReference>
<dbReference type="Gene3D" id="3.30.70.930">
    <property type="match status" value="1"/>
</dbReference>
<dbReference type="InterPro" id="IPR002767">
    <property type="entry name" value="Thiamine_BP"/>
</dbReference>